<proteinExistence type="predicted"/>
<organism evidence="2 3">
    <name type="scientific">Ficus carica</name>
    <name type="common">Common fig</name>
    <dbReference type="NCBI Taxonomy" id="3494"/>
    <lineage>
        <taxon>Eukaryota</taxon>
        <taxon>Viridiplantae</taxon>
        <taxon>Streptophyta</taxon>
        <taxon>Embryophyta</taxon>
        <taxon>Tracheophyta</taxon>
        <taxon>Spermatophyta</taxon>
        <taxon>Magnoliopsida</taxon>
        <taxon>eudicotyledons</taxon>
        <taxon>Gunneridae</taxon>
        <taxon>Pentapetalae</taxon>
        <taxon>rosids</taxon>
        <taxon>fabids</taxon>
        <taxon>Rosales</taxon>
        <taxon>Moraceae</taxon>
        <taxon>Ficeae</taxon>
        <taxon>Ficus</taxon>
    </lineage>
</organism>
<evidence type="ECO:0000313" key="3">
    <source>
        <dbReference type="Proteomes" id="UP001187192"/>
    </source>
</evidence>
<feature type="compositionally biased region" description="Acidic residues" evidence="1">
    <location>
        <begin position="186"/>
        <end position="201"/>
    </location>
</feature>
<dbReference type="AlphaFoldDB" id="A0AA87ZN06"/>
<accession>A0AA87ZN06</accession>
<comment type="caution">
    <text evidence="2">The sequence shown here is derived from an EMBL/GenBank/DDBJ whole genome shotgun (WGS) entry which is preliminary data.</text>
</comment>
<gene>
    <name evidence="2" type="ORF">TIFTF001_006446</name>
</gene>
<dbReference type="Proteomes" id="UP001187192">
    <property type="component" value="Unassembled WGS sequence"/>
</dbReference>
<dbReference type="EMBL" id="BTGU01000006">
    <property type="protein sequence ID" value="GMN36982.1"/>
    <property type="molecule type" value="Genomic_DNA"/>
</dbReference>
<sequence>MFCSHALSHAVKGPFPDLDLDIDLTLGLGSHRRSRRFPRRKSDSDSVAIDPNPNPRRLQPTDLGLDLRVQPHLQRQAVSAPHARLQIGRRRAVERLPVAADLRLQQGRVLLPVDEGRNHAVADVDVAGVDGDRDRFVGVDELLVRVPGGDAEVESGVELGGGGEVEVGELKGGDGERRALRAVDDVEDDAGEADDEEEDEEGHGQPEAAGAAPAAAAVPGLGAVGRAVVAVELSLRRGKGWIPGAVAGGLGGGVDSVCHRRWRYCLDRRKVEVCLCKWE</sequence>
<feature type="region of interest" description="Disordered" evidence="1">
    <location>
        <begin position="186"/>
        <end position="213"/>
    </location>
</feature>
<evidence type="ECO:0000313" key="2">
    <source>
        <dbReference type="EMBL" id="GMN36982.1"/>
    </source>
</evidence>
<protein>
    <submittedName>
        <fullName evidence="2">Uncharacterized protein</fullName>
    </submittedName>
</protein>
<keyword evidence="3" id="KW-1185">Reference proteome</keyword>
<reference evidence="2" key="1">
    <citation type="submission" date="2023-07" db="EMBL/GenBank/DDBJ databases">
        <title>draft genome sequence of fig (Ficus carica).</title>
        <authorList>
            <person name="Takahashi T."/>
            <person name="Nishimura K."/>
        </authorList>
    </citation>
    <scope>NUCLEOTIDE SEQUENCE</scope>
</reference>
<name>A0AA87ZN06_FICCA</name>
<evidence type="ECO:0000256" key="1">
    <source>
        <dbReference type="SAM" id="MobiDB-lite"/>
    </source>
</evidence>
<feature type="region of interest" description="Disordered" evidence="1">
    <location>
        <begin position="35"/>
        <end position="62"/>
    </location>
</feature>